<dbReference type="PANTHER" id="PTHR37690">
    <property type="entry name" value="CHORISMATE DEHYDRATASE"/>
    <property type="match status" value="1"/>
</dbReference>
<evidence type="ECO:0000256" key="1">
    <source>
        <dbReference type="ARBA" id="ARBA00004863"/>
    </source>
</evidence>
<dbReference type="GO" id="GO:0016836">
    <property type="term" value="F:hydro-lyase activity"/>
    <property type="evidence" value="ECO:0007669"/>
    <property type="project" value="UniProtKB-UniRule"/>
</dbReference>
<dbReference type="OrthoDB" id="9810112at2"/>
<evidence type="ECO:0000256" key="4">
    <source>
        <dbReference type="HAMAP-Rule" id="MF_00995"/>
    </source>
</evidence>
<comment type="function">
    <text evidence="4">Catalyzes the dehydration of chorismate into 3-[(1-carboxyvinyl)oxy]benzoate, a step in the biosynthesis of menaquinone (MK, vitamin K2).</text>
</comment>
<keyword evidence="6" id="KW-1185">Reference proteome</keyword>
<dbReference type="AlphaFoldDB" id="A0A517SD62"/>
<keyword evidence="2 4" id="KW-0474">Menaquinone biosynthesis</keyword>
<dbReference type="InterPro" id="IPR003773">
    <property type="entry name" value="Menaquinone_biosynth"/>
</dbReference>
<dbReference type="UniPathway" id="UPA00079"/>
<dbReference type="InterPro" id="IPR030868">
    <property type="entry name" value="MqnA"/>
</dbReference>
<dbReference type="InParanoid" id="A0A517SD62"/>
<reference evidence="5 6" key="1">
    <citation type="submission" date="2019-02" db="EMBL/GenBank/DDBJ databases">
        <title>Deep-cultivation of Planctomycetes and their phenomic and genomic characterization uncovers novel biology.</title>
        <authorList>
            <person name="Wiegand S."/>
            <person name="Jogler M."/>
            <person name="Boedeker C."/>
            <person name="Pinto D."/>
            <person name="Vollmers J."/>
            <person name="Rivas-Marin E."/>
            <person name="Kohn T."/>
            <person name="Peeters S.H."/>
            <person name="Heuer A."/>
            <person name="Rast P."/>
            <person name="Oberbeckmann S."/>
            <person name="Bunk B."/>
            <person name="Jeske O."/>
            <person name="Meyerdierks A."/>
            <person name="Storesund J.E."/>
            <person name="Kallscheuer N."/>
            <person name="Luecker S."/>
            <person name="Lage O.M."/>
            <person name="Pohl T."/>
            <person name="Merkel B.J."/>
            <person name="Hornburger P."/>
            <person name="Mueller R.-W."/>
            <person name="Bruemmer F."/>
            <person name="Labrenz M."/>
            <person name="Spormann A.M."/>
            <person name="Op den Camp H."/>
            <person name="Overmann J."/>
            <person name="Amann R."/>
            <person name="Jetten M.S.M."/>
            <person name="Mascher T."/>
            <person name="Medema M.H."/>
            <person name="Devos D.P."/>
            <person name="Kaster A.-K."/>
            <person name="Ovreas L."/>
            <person name="Rohde M."/>
            <person name="Galperin M.Y."/>
            <person name="Jogler C."/>
        </authorList>
    </citation>
    <scope>NUCLEOTIDE SEQUENCE [LARGE SCALE GENOMIC DNA]</scope>
    <source>
        <strain evidence="5 6">Pan44</strain>
    </source>
</reference>
<dbReference type="CDD" id="cd13634">
    <property type="entry name" value="PBP2_Sco4506"/>
    <property type="match status" value="1"/>
</dbReference>
<protein>
    <recommendedName>
        <fullName evidence="4">Chorismate dehydratase</fullName>
        <ecNumber evidence="4">4.2.1.151</ecNumber>
    </recommendedName>
    <alternativeName>
        <fullName evidence="4">Menaquinone biosynthetic enzyme MqnA</fullName>
    </alternativeName>
</protein>
<evidence type="ECO:0000313" key="6">
    <source>
        <dbReference type="Proteomes" id="UP000315700"/>
    </source>
</evidence>
<dbReference type="KEGG" id="ccos:Pan44_20830"/>
<dbReference type="HAMAP" id="MF_00995">
    <property type="entry name" value="MqnA"/>
    <property type="match status" value="1"/>
</dbReference>
<organism evidence="5 6">
    <name type="scientific">Caulifigura coniformis</name>
    <dbReference type="NCBI Taxonomy" id="2527983"/>
    <lineage>
        <taxon>Bacteria</taxon>
        <taxon>Pseudomonadati</taxon>
        <taxon>Planctomycetota</taxon>
        <taxon>Planctomycetia</taxon>
        <taxon>Planctomycetales</taxon>
        <taxon>Planctomycetaceae</taxon>
        <taxon>Caulifigura</taxon>
    </lineage>
</organism>
<dbReference type="Pfam" id="PF02621">
    <property type="entry name" value="VitK2_biosynth"/>
    <property type="match status" value="1"/>
</dbReference>
<dbReference type="EC" id="4.2.1.151" evidence="4"/>
<evidence type="ECO:0000256" key="3">
    <source>
        <dbReference type="ARBA" id="ARBA00023239"/>
    </source>
</evidence>
<dbReference type="PANTHER" id="PTHR37690:SF1">
    <property type="entry name" value="CHORISMATE DEHYDRATASE"/>
    <property type="match status" value="1"/>
</dbReference>
<comment type="similarity">
    <text evidence="4">Belongs to the MqnA/MqnD family. MqnA subfamily.</text>
</comment>
<dbReference type="Proteomes" id="UP000315700">
    <property type="component" value="Chromosome"/>
</dbReference>
<dbReference type="Gene3D" id="3.40.190.10">
    <property type="entry name" value="Periplasmic binding protein-like II"/>
    <property type="match status" value="2"/>
</dbReference>
<dbReference type="SUPFAM" id="SSF53850">
    <property type="entry name" value="Periplasmic binding protein-like II"/>
    <property type="match status" value="1"/>
</dbReference>
<proteinExistence type="inferred from homology"/>
<evidence type="ECO:0000313" key="5">
    <source>
        <dbReference type="EMBL" id="QDT54056.1"/>
    </source>
</evidence>
<dbReference type="EMBL" id="CP036271">
    <property type="protein sequence ID" value="QDT54056.1"/>
    <property type="molecule type" value="Genomic_DNA"/>
</dbReference>
<keyword evidence="3 4" id="KW-0456">Lyase</keyword>
<accession>A0A517SD62</accession>
<name>A0A517SD62_9PLAN</name>
<gene>
    <name evidence="4 5" type="primary">mqnA</name>
    <name evidence="5" type="ORF">Pan44_20830</name>
</gene>
<dbReference type="GO" id="GO:0009234">
    <property type="term" value="P:menaquinone biosynthetic process"/>
    <property type="evidence" value="ECO:0007669"/>
    <property type="project" value="UniProtKB-UniRule"/>
</dbReference>
<comment type="catalytic activity">
    <reaction evidence="4">
        <text>chorismate = 3-[(1-carboxyvinyl)-oxy]benzoate + H2O</text>
        <dbReference type="Rhea" id="RHEA:40051"/>
        <dbReference type="ChEBI" id="CHEBI:15377"/>
        <dbReference type="ChEBI" id="CHEBI:29748"/>
        <dbReference type="ChEBI" id="CHEBI:76981"/>
        <dbReference type="EC" id="4.2.1.151"/>
    </reaction>
</comment>
<evidence type="ECO:0000256" key="2">
    <source>
        <dbReference type="ARBA" id="ARBA00022428"/>
    </source>
</evidence>
<comment type="pathway">
    <text evidence="1 4">Quinol/quinone metabolism; menaquinone biosynthesis.</text>
</comment>
<sequence length="298" mass="32634">MKVAGGAMIDRMRSSTDRRDQRVRVGAVSYLNSKPLIEGLAESVPEARLTLDFPSRLADGLARGTLDVALVPSIEALTDPDYEIISDACVAACGPVLSVKLYFRKAPGDVKSLALDEGSRTSAALARVMLAERFGVEPRIEKFTLESRIEDTSADAVLMIGDRAMLPPEIPFVEEWDLGEEWLRWTGLPFVFALWVGRQGSDLGKVDMALAAARDLGVASIPRIAERESALMGLPLAVVDTYLRRHLHFTMGSAERQGLKLYHSLASKLGLAPANRTVRFCERSVERRASRRPATVNA</sequence>